<dbReference type="InterPro" id="IPR033489">
    <property type="entry name" value="RBBP6"/>
</dbReference>
<feature type="domain" description="DWNN" evidence="8">
    <location>
        <begin position="3"/>
        <end position="78"/>
    </location>
</feature>
<dbReference type="PROSITE" id="PS51282">
    <property type="entry name" value="DWNN"/>
    <property type="match status" value="1"/>
</dbReference>
<dbReference type="Gene3D" id="4.10.60.10">
    <property type="entry name" value="Zinc finger, CCHC-type"/>
    <property type="match status" value="1"/>
</dbReference>
<keyword evidence="2" id="KW-0479">Metal-binding</keyword>
<dbReference type="Gene3D" id="3.10.20.90">
    <property type="entry name" value="Phosphatidylinositol 3-kinase Catalytic Subunit, Chain A, domain 1"/>
    <property type="match status" value="1"/>
</dbReference>
<keyword evidence="5" id="KW-0539">Nucleus</keyword>
<keyword evidence="10" id="KW-1185">Reference proteome</keyword>
<evidence type="ECO:0000256" key="2">
    <source>
        <dbReference type="ARBA" id="ARBA00022723"/>
    </source>
</evidence>
<dbReference type="Pfam" id="PF08783">
    <property type="entry name" value="DWNN"/>
    <property type="match status" value="1"/>
</dbReference>
<dbReference type="InterPro" id="IPR036875">
    <property type="entry name" value="Znf_CCHC_sf"/>
</dbReference>
<keyword evidence="3 6" id="KW-0863">Zinc-finger</keyword>
<dbReference type="OMA" id="QSGHAYD"/>
<dbReference type="InterPro" id="IPR014891">
    <property type="entry name" value="DWNN_domain"/>
</dbReference>
<evidence type="ECO:0000256" key="6">
    <source>
        <dbReference type="PROSITE-ProRule" id="PRU00047"/>
    </source>
</evidence>
<evidence type="ECO:0000256" key="3">
    <source>
        <dbReference type="ARBA" id="ARBA00022771"/>
    </source>
</evidence>
<dbReference type="SMART" id="SM00343">
    <property type="entry name" value="ZnF_C2HC"/>
    <property type="match status" value="1"/>
</dbReference>
<organism evidence="10">
    <name type="scientific">Selaginella moellendorffii</name>
    <name type="common">Spikemoss</name>
    <dbReference type="NCBI Taxonomy" id="88036"/>
    <lineage>
        <taxon>Eukaryota</taxon>
        <taxon>Viridiplantae</taxon>
        <taxon>Streptophyta</taxon>
        <taxon>Embryophyta</taxon>
        <taxon>Tracheophyta</taxon>
        <taxon>Lycopodiopsida</taxon>
        <taxon>Selaginellales</taxon>
        <taxon>Selaginellaceae</taxon>
        <taxon>Selaginella</taxon>
    </lineage>
</organism>
<evidence type="ECO:0000256" key="4">
    <source>
        <dbReference type="ARBA" id="ARBA00022833"/>
    </source>
</evidence>
<dbReference type="Proteomes" id="UP000001514">
    <property type="component" value="Unassembled WGS sequence"/>
</dbReference>
<dbReference type="GO" id="GO:0061630">
    <property type="term" value="F:ubiquitin protein ligase activity"/>
    <property type="evidence" value="ECO:0007669"/>
    <property type="project" value="InterPro"/>
</dbReference>
<comment type="subcellular location">
    <subcellularLocation>
        <location evidence="1">Nucleus</location>
    </subcellularLocation>
</comment>
<proteinExistence type="predicted"/>
<dbReference type="InterPro" id="IPR001878">
    <property type="entry name" value="Znf_CCHC"/>
</dbReference>
<dbReference type="AlphaFoldDB" id="D8QPP8"/>
<dbReference type="PROSITE" id="PS50158">
    <property type="entry name" value="ZF_CCHC"/>
    <property type="match status" value="1"/>
</dbReference>
<dbReference type="EMBL" id="GL377565">
    <property type="protein sequence ID" value="EFJ37660.1"/>
    <property type="molecule type" value="Genomic_DNA"/>
</dbReference>
<dbReference type="GO" id="GO:0003676">
    <property type="term" value="F:nucleic acid binding"/>
    <property type="evidence" value="ECO:0007669"/>
    <property type="project" value="InterPro"/>
</dbReference>
<dbReference type="GO" id="GO:0005634">
    <property type="term" value="C:nucleus"/>
    <property type="evidence" value="ECO:0007669"/>
    <property type="project" value="UniProtKB-SubCell"/>
</dbReference>
<protein>
    <recommendedName>
        <fullName evidence="11">DWNN domain-containing protein</fullName>
    </recommendedName>
</protein>
<dbReference type="GO" id="GO:0008270">
    <property type="term" value="F:zinc ion binding"/>
    <property type="evidence" value="ECO:0007669"/>
    <property type="project" value="UniProtKB-KW"/>
</dbReference>
<name>D8QPP8_SELML</name>
<reference evidence="9 10" key="1">
    <citation type="journal article" date="2011" name="Science">
        <title>The Selaginella genome identifies genetic changes associated with the evolution of vascular plants.</title>
        <authorList>
            <person name="Banks J.A."/>
            <person name="Nishiyama T."/>
            <person name="Hasebe M."/>
            <person name="Bowman J.L."/>
            <person name="Gribskov M."/>
            <person name="dePamphilis C."/>
            <person name="Albert V.A."/>
            <person name="Aono N."/>
            <person name="Aoyama T."/>
            <person name="Ambrose B.A."/>
            <person name="Ashton N.W."/>
            <person name="Axtell M.J."/>
            <person name="Barker E."/>
            <person name="Barker M.S."/>
            <person name="Bennetzen J.L."/>
            <person name="Bonawitz N.D."/>
            <person name="Chapple C."/>
            <person name="Cheng C."/>
            <person name="Correa L.G."/>
            <person name="Dacre M."/>
            <person name="DeBarry J."/>
            <person name="Dreyer I."/>
            <person name="Elias M."/>
            <person name="Engstrom E.M."/>
            <person name="Estelle M."/>
            <person name="Feng L."/>
            <person name="Finet C."/>
            <person name="Floyd S.K."/>
            <person name="Frommer W.B."/>
            <person name="Fujita T."/>
            <person name="Gramzow L."/>
            <person name="Gutensohn M."/>
            <person name="Harholt J."/>
            <person name="Hattori M."/>
            <person name="Heyl A."/>
            <person name="Hirai T."/>
            <person name="Hiwatashi Y."/>
            <person name="Ishikawa M."/>
            <person name="Iwata M."/>
            <person name="Karol K.G."/>
            <person name="Koehler B."/>
            <person name="Kolukisaoglu U."/>
            <person name="Kubo M."/>
            <person name="Kurata T."/>
            <person name="Lalonde S."/>
            <person name="Li K."/>
            <person name="Li Y."/>
            <person name="Litt A."/>
            <person name="Lyons E."/>
            <person name="Manning G."/>
            <person name="Maruyama T."/>
            <person name="Michael T.P."/>
            <person name="Mikami K."/>
            <person name="Miyazaki S."/>
            <person name="Morinaga S."/>
            <person name="Murata T."/>
            <person name="Mueller-Roeber B."/>
            <person name="Nelson D.R."/>
            <person name="Obara M."/>
            <person name="Oguri Y."/>
            <person name="Olmstead R.G."/>
            <person name="Onodera N."/>
            <person name="Petersen B.L."/>
            <person name="Pils B."/>
            <person name="Prigge M."/>
            <person name="Rensing S.A."/>
            <person name="Riano-Pachon D.M."/>
            <person name="Roberts A.W."/>
            <person name="Sato Y."/>
            <person name="Scheller H.V."/>
            <person name="Schulz B."/>
            <person name="Schulz C."/>
            <person name="Shakirov E.V."/>
            <person name="Shibagaki N."/>
            <person name="Shinohara N."/>
            <person name="Shippen D.E."/>
            <person name="Soerensen I."/>
            <person name="Sotooka R."/>
            <person name="Sugimoto N."/>
            <person name="Sugita M."/>
            <person name="Sumikawa N."/>
            <person name="Tanurdzic M."/>
            <person name="Theissen G."/>
            <person name="Ulvskov P."/>
            <person name="Wakazuki S."/>
            <person name="Weng J.K."/>
            <person name="Willats W.W."/>
            <person name="Wipf D."/>
            <person name="Wolf P.G."/>
            <person name="Yang L."/>
            <person name="Zimmer A.D."/>
            <person name="Zhu Q."/>
            <person name="Mitros T."/>
            <person name="Hellsten U."/>
            <person name="Loque D."/>
            <person name="Otillar R."/>
            <person name="Salamov A."/>
            <person name="Schmutz J."/>
            <person name="Shapiro H."/>
            <person name="Lindquist E."/>
            <person name="Lucas S."/>
            <person name="Rokhsar D."/>
            <person name="Grigoriev I.V."/>
        </authorList>
    </citation>
    <scope>NUCLEOTIDE SEQUENCE [LARGE SCALE GENOMIC DNA]</scope>
</reference>
<gene>
    <name evidence="9" type="ORF">SELMODRAFT_74793</name>
</gene>
<dbReference type="eggNOG" id="KOG0314">
    <property type="taxonomic scope" value="Eukaryota"/>
</dbReference>
<dbReference type="PANTHER" id="PTHR15439:SF0">
    <property type="entry name" value="CELL DIVISION CYCLE AND APOPTOSIS REGULATOR PROTEIN 1-RELATED"/>
    <property type="match status" value="1"/>
</dbReference>
<accession>D8QPP8</accession>
<evidence type="ECO:0008006" key="11">
    <source>
        <dbReference type="Google" id="ProtNLM"/>
    </source>
</evidence>
<evidence type="ECO:0000256" key="5">
    <source>
        <dbReference type="ARBA" id="ARBA00023242"/>
    </source>
</evidence>
<dbReference type="PANTHER" id="PTHR15439">
    <property type="entry name" value="RETINOBLASTOMA-BINDING PROTEIN 6"/>
    <property type="match status" value="1"/>
</dbReference>
<dbReference type="InterPro" id="IPR025829">
    <property type="entry name" value="Zn_knuckle_CX2CX3GHX4C"/>
</dbReference>
<dbReference type="SUPFAM" id="SSF57756">
    <property type="entry name" value="Retrovirus zinc finger-like domains"/>
    <property type="match status" value="1"/>
</dbReference>
<dbReference type="KEGG" id="smo:SELMODRAFT_74793"/>
<dbReference type="Pfam" id="PF13696">
    <property type="entry name" value="zf-CCHC_2"/>
    <property type="match status" value="1"/>
</dbReference>
<dbReference type="STRING" id="88036.D8QPP8"/>
<evidence type="ECO:0000313" key="10">
    <source>
        <dbReference type="Proteomes" id="UP000001514"/>
    </source>
</evidence>
<dbReference type="GO" id="GO:0006397">
    <property type="term" value="P:mRNA processing"/>
    <property type="evidence" value="ECO:0007669"/>
    <property type="project" value="InterPro"/>
</dbReference>
<dbReference type="HOGENOM" id="CLU_015100_1_0_1"/>
<dbReference type="GO" id="GO:0016567">
    <property type="term" value="P:protein ubiquitination"/>
    <property type="evidence" value="ECO:0007669"/>
    <property type="project" value="InterPro"/>
</dbReference>
<evidence type="ECO:0000313" key="9">
    <source>
        <dbReference type="EMBL" id="EFJ37660.1"/>
    </source>
</evidence>
<dbReference type="SMART" id="SM01180">
    <property type="entry name" value="DWNN"/>
    <property type="match status" value="1"/>
</dbReference>
<keyword evidence="4" id="KW-0862">Zinc</keyword>
<sequence>MAVHFKFRSAVAYDSISLDDLHISVRNLKQRIVEHKNLASNRTIDFDLVITDSQTGEEYRDENSLVPRNTSVIIKRVPAVRSKQVLQAFDPLASESFSVIWMILFFCQKSDVEPDDFGMDLFATPAPVPAAKAEEDAKIVEMVSKSTLEWQRFENPSFVPRGGGKGRGSLLLTLVVSGRGSGGPPAGYVCHRCGQPGHFIQQCPTNGDPNYDIKKVRLPVGIPRTRLRLDQEGSYVLPDGSVAMMQPDEYVIYLE</sequence>
<feature type="domain" description="CCHC-type" evidence="7">
    <location>
        <begin position="190"/>
        <end position="204"/>
    </location>
</feature>
<evidence type="ECO:0000259" key="7">
    <source>
        <dbReference type="PROSITE" id="PS50158"/>
    </source>
</evidence>
<evidence type="ECO:0000256" key="1">
    <source>
        <dbReference type="ARBA" id="ARBA00004123"/>
    </source>
</evidence>
<evidence type="ECO:0000259" key="8">
    <source>
        <dbReference type="PROSITE" id="PS51282"/>
    </source>
</evidence>
<dbReference type="InParanoid" id="D8QPP8"/>
<dbReference type="Gramene" id="EFJ37660">
    <property type="protein sequence ID" value="EFJ37660"/>
    <property type="gene ID" value="SELMODRAFT_74793"/>
</dbReference>